<protein>
    <submittedName>
        <fullName evidence="1">Uncharacterized protein</fullName>
    </submittedName>
</protein>
<keyword evidence="2" id="KW-1185">Reference proteome</keyword>
<organism evidence="1 2">
    <name type="scientific">Eruca vesicaria subsp. sativa</name>
    <name type="common">Garden rocket</name>
    <name type="synonym">Eruca sativa</name>
    <dbReference type="NCBI Taxonomy" id="29727"/>
    <lineage>
        <taxon>Eukaryota</taxon>
        <taxon>Viridiplantae</taxon>
        <taxon>Streptophyta</taxon>
        <taxon>Embryophyta</taxon>
        <taxon>Tracheophyta</taxon>
        <taxon>Spermatophyta</taxon>
        <taxon>Magnoliopsida</taxon>
        <taxon>eudicotyledons</taxon>
        <taxon>Gunneridae</taxon>
        <taxon>Pentapetalae</taxon>
        <taxon>rosids</taxon>
        <taxon>malvids</taxon>
        <taxon>Brassicales</taxon>
        <taxon>Brassicaceae</taxon>
        <taxon>Brassiceae</taxon>
        <taxon>Eruca</taxon>
    </lineage>
</organism>
<dbReference type="Proteomes" id="UP001642260">
    <property type="component" value="Unassembled WGS sequence"/>
</dbReference>
<reference evidence="1 2" key="1">
    <citation type="submission" date="2022-03" db="EMBL/GenBank/DDBJ databases">
        <authorList>
            <person name="Macdonald S."/>
            <person name="Ahmed S."/>
            <person name="Newling K."/>
        </authorList>
    </citation>
    <scope>NUCLEOTIDE SEQUENCE [LARGE SCALE GENOMIC DNA]</scope>
</reference>
<sequence>MASQGFSAKLTNRFLKTIKYCVLFDIKEKTLKKLFKQQEVYRKSNSIILSTKGRLNKLKTLAIVSK</sequence>
<dbReference type="EMBL" id="CAKOAT010097265">
    <property type="protein sequence ID" value="CAH8322127.1"/>
    <property type="molecule type" value="Genomic_DNA"/>
</dbReference>
<evidence type="ECO:0000313" key="2">
    <source>
        <dbReference type="Proteomes" id="UP001642260"/>
    </source>
</evidence>
<name>A0ABC8JEI2_ERUVS</name>
<accession>A0ABC8JEI2</accession>
<proteinExistence type="predicted"/>
<dbReference type="AlphaFoldDB" id="A0ABC8JEI2"/>
<evidence type="ECO:0000313" key="1">
    <source>
        <dbReference type="EMBL" id="CAH8322127.1"/>
    </source>
</evidence>
<gene>
    <name evidence="1" type="ORF">ERUC_LOCUS9530</name>
</gene>
<comment type="caution">
    <text evidence="1">The sequence shown here is derived from an EMBL/GenBank/DDBJ whole genome shotgun (WGS) entry which is preliminary data.</text>
</comment>